<dbReference type="FunFam" id="3.40.50.790:FF:000017">
    <property type="entry name" value="Protein CBG11519"/>
    <property type="match status" value="1"/>
</dbReference>
<sequence length="594" mass="64710">MGRKSVKATPAKSNTVVEEKLDEVAVPPKTPGKSPKTRAQKALAAGLTPAPKTPARAAIPKTPAARKTPARVAIPKTPAAAKTPARAAKTPAVAAKTPDVAAKSPAVAKTPVSAAKTPAAASKTPTPVVETPAAKTPVKKADPVPVNIPSSDDDSGDEDVQVVKSVPAAKEIPAKKEEEQEEESSDGEEETETKTTTTTNAVAKKNKKTVNKTSVDEVAAIQAVKTQAPQAISALKKYFADKNEKSLFPDIDYAVNLTVTYKKPAVTTDQGKIKIILPHTTRNINNTSVCIIMPDLDQSDAAKRDFDVEKQSREWAEKIEVDHGLTSAHYSKILTKREVERIAHTYKDKRALASSYDVFIVDGRVYKPVKSHLGKDFHKVHKVPIPFVYQKPMSTAIENALSYTSYPLARYMVRASVYIGHLGQSSGDLSDNINFTIDKIAEKCPGGFANIRNIYVSTSSGQPHLPIYADEGSATEITLPTGSARDNKPLKETSDDCSTLPDGLKLAVRSNARIRVLKEKTDETVLFPTINDEHSERDRLKPTIDPKKVLKKRERRQRSKQIVKKQIKERMARKLKRKAQGPANTIVTKKVKKV</sequence>
<dbReference type="InterPro" id="IPR023674">
    <property type="entry name" value="Ribosomal_uL1-like"/>
</dbReference>
<dbReference type="InterPro" id="IPR016095">
    <property type="entry name" value="Ribosomal_uL1_3-a/b-sand"/>
</dbReference>
<protein>
    <recommendedName>
        <fullName evidence="4">Ribosomal L1 domain-containing protein</fullName>
    </recommendedName>
</protein>
<evidence type="ECO:0000313" key="3">
    <source>
        <dbReference type="Proteomes" id="UP000005237"/>
    </source>
</evidence>
<dbReference type="Proteomes" id="UP000005237">
    <property type="component" value="Unassembled WGS sequence"/>
</dbReference>
<dbReference type="InterPro" id="IPR028364">
    <property type="entry name" value="Ribosomal_uL1/biogenesis"/>
</dbReference>
<accession>A0A8R1HLB8</accession>
<evidence type="ECO:0008006" key="4">
    <source>
        <dbReference type="Google" id="ProtNLM"/>
    </source>
</evidence>
<evidence type="ECO:0000313" key="2">
    <source>
        <dbReference type="EnsemblMetazoa" id="CJA05207.1"/>
    </source>
</evidence>
<feature type="compositionally biased region" description="Acidic residues" evidence="1">
    <location>
        <begin position="179"/>
        <end position="191"/>
    </location>
</feature>
<dbReference type="AlphaFoldDB" id="A0A8R1HLB8"/>
<name>A0A8R1HLB8_CAEJA</name>
<keyword evidence="3" id="KW-1185">Reference proteome</keyword>
<dbReference type="EnsemblMetazoa" id="CJA05207.1">
    <property type="protein sequence ID" value="CJA05207.1"/>
    <property type="gene ID" value="WBGene00124411"/>
</dbReference>
<feature type="compositionally biased region" description="Low complexity" evidence="1">
    <location>
        <begin position="73"/>
        <end position="98"/>
    </location>
</feature>
<reference evidence="2" key="2">
    <citation type="submission" date="2022-06" db="UniProtKB">
        <authorList>
            <consortium name="EnsemblMetazoa"/>
        </authorList>
    </citation>
    <scope>IDENTIFICATION</scope>
    <source>
        <strain evidence="2">DF5081</strain>
    </source>
</reference>
<feature type="compositionally biased region" description="Acidic residues" evidence="1">
    <location>
        <begin position="151"/>
        <end position="160"/>
    </location>
</feature>
<dbReference type="OMA" id="CAPPADT"/>
<dbReference type="CDD" id="cd00403">
    <property type="entry name" value="Ribosomal_L1"/>
    <property type="match status" value="1"/>
</dbReference>
<reference evidence="3" key="1">
    <citation type="submission" date="2010-08" db="EMBL/GenBank/DDBJ databases">
        <authorList>
            <consortium name="Caenorhabditis japonica Sequencing Consortium"/>
            <person name="Wilson R.K."/>
        </authorList>
    </citation>
    <scope>NUCLEOTIDE SEQUENCE [LARGE SCALE GENOMIC DNA]</scope>
    <source>
        <strain evidence="3">DF5081</strain>
    </source>
</reference>
<dbReference type="Gene3D" id="3.40.50.790">
    <property type="match status" value="1"/>
</dbReference>
<feature type="region of interest" description="Disordered" evidence="1">
    <location>
        <begin position="1"/>
        <end position="202"/>
    </location>
</feature>
<proteinExistence type="predicted"/>
<evidence type="ECO:0000256" key="1">
    <source>
        <dbReference type="SAM" id="MobiDB-lite"/>
    </source>
</evidence>
<organism evidence="2 3">
    <name type="scientific">Caenorhabditis japonica</name>
    <dbReference type="NCBI Taxonomy" id="281687"/>
    <lineage>
        <taxon>Eukaryota</taxon>
        <taxon>Metazoa</taxon>
        <taxon>Ecdysozoa</taxon>
        <taxon>Nematoda</taxon>
        <taxon>Chromadorea</taxon>
        <taxon>Rhabditida</taxon>
        <taxon>Rhabditina</taxon>
        <taxon>Rhabditomorpha</taxon>
        <taxon>Rhabditoidea</taxon>
        <taxon>Rhabditidae</taxon>
        <taxon>Peloderinae</taxon>
        <taxon>Caenorhabditis</taxon>
    </lineage>
</organism>
<feature type="compositionally biased region" description="Low complexity" evidence="1">
    <location>
        <begin position="108"/>
        <end position="129"/>
    </location>
</feature>
<dbReference type="SUPFAM" id="SSF56808">
    <property type="entry name" value="Ribosomal protein L1"/>
    <property type="match status" value="1"/>
</dbReference>
<dbReference type="Pfam" id="PF00687">
    <property type="entry name" value="Ribosomal_L1"/>
    <property type="match status" value="1"/>
</dbReference>
<feature type="region of interest" description="Disordered" evidence="1">
    <location>
        <begin position="570"/>
        <end position="594"/>
    </location>
</feature>